<dbReference type="InterPro" id="IPR014710">
    <property type="entry name" value="RmlC-like_jellyroll"/>
</dbReference>
<accession>A0A7G1QBV9</accession>
<dbReference type="AlphaFoldDB" id="A0A7G1QBV9"/>
<dbReference type="Pfam" id="PF07883">
    <property type="entry name" value="Cupin_2"/>
    <property type="match status" value="1"/>
</dbReference>
<name>A0A7G1QBV9_9GAMM</name>
<dbReference type="InterPro" id="IPR011051">
    <property type="entry name" value="RmlC_Cupin_sf"/>
</dbReference>
<dbReference type="Proteomes" id="UP000516072">
    <property type="component" value="Chromosome"/>
</dbReference>
<dbReference type="SUPFAM" id="SSF51182">
    <property type="entry name" value="RmlC-like cupins"/>
    <property type="match status" value="1"/>
</dbReference>
<dbReference type="EMBL" id="LR778175">
    <property type="protein sequence ID" value="CAB1277580.1"/>
    <property type="molecule type" value="Genomic_DNA"/>
</dbReference>
<protein>
    <recommendedName>
        <fullName evidence="1">Cupin type-2 domain-containing protein</fullName>
    </recommendedName>
</protein>
<dbReference type="InterPro" id="IPR013096">
    <property type="entry name" value="Cupin_2"/>
</dbReference>
<feature type="domain" description="Cupin type-2" evidence="1">
    <location>
        <begin position="36"/>
        <end position="98"/>
    </location>
</feature>
<organism evidence="2 3">
    <name type="scientific">Candidatus Nitrosacidococcus tergens</name>
    <dbReference type="NCBI Taxonomy" id="553981"/>
    <lineage>
        <taxon>Bacteria</taxon>
        <taxon>Pseudomonadati</taxon>
        <taxon>Pseudomonadota</taxon>
        <taxon>Gammaproteobacteria</taxon>
        <taxon>Chromatiales</taxon>
        <taxon>Chromatiaceae</taxon>
        <taxon>Candidatus Nitrosacidococcus</taxon>
    </lineage>
</organism>
<dbReference type="CDD" id="cd06981">
    <property type="entry name" value="cupin_reut_a1446"/>
    <property type="match status" value="1"/>
</dbReference>
<evidence type="ECO:0000313" key="2">
    <source>
        <dbReference type="EMBL" id="CAB1277580.1"/>
    </source>
</evidence>
<dbReference type="KEGG" id="ntg:NSCAC_1739"/>
<keyword evidence="3" id="KW-1185">Reference proteome</keyword>
<evidence type="ECO:0000259" key="1">
    <source>
        <dbReference type="Pfam" id="PF07883"/>
    </source>
</evidence>
<evidence type="ECO:0000313" key="3">
    <source>
        <dbReference type="Proteomes" id="UP000516072"/>
    </source>
</evidence>
<gene>
    <name evidence="2" type="ORF">NSCAC_1739</name>
</gene>
<dbReference type="RefSeq" id="WP_197744379.1">
    <property type="nucleotide sequence ID" value="NZ_LR778175.1"/>
</dbReference>
<proteinExistence type="predicted"/>
<dbReference type="Gene3D" id="2.60.120.10">
    <property type="entry name" value="Jelly Rolls"/>
    <property type="match status" value="1"/>
</dbReference>
<sequence>MKLSNILDSLPENLEKEVFETILSFQNIKIERIISKGHVTPDSQWYDQNEHEWVIIIEGKASLMLEDGSEYILSKGSYLNIPAHTKHRVTWTDPNNLTIWLAIFYK</sequence>
<reference evidence="2 3" key="1">
    <citation type="submission" date="2020-03" db="EMBL/GenBank/DDBJ databases">
        <authorList>
            <person name="Picone N."/>
        </authorList>
    </citation>
    <scope>NUCLEOTIDE SEQUENCE [LARGE SCALE GENOMIC DNA]</scope>
    <source>
        <strain evidence="2">NSCAC1</strain>
    </source>
</reference>